<evidence type="ECO:0000313" key="6">
    <source>
        <dbReference type="EMBL" id="KZT52281.1"/>
    </source>
</evidence>
<protein>
    <recommendedName>
        <fullName evidence="8">Stealth protein CR3 conserved region 3 domain-containing protein</fullName>
    </recommendedName>
</protein>
<dbReference type="STRING" id="1353952.A0A165D8B1"/>
<evidence type="ECO:0000256" key="3">
    <source>
        <dbReference type="SAM" id="SignalP"/>
    </source>
</evidence>
<dbReference type="InterPro" id="IPR047141">
    <property type="entry name" value="Stealth"/>
</dbReference>
<dbReference type="InterPro" id="IPR021520">
    <property type="entry name" value="Stealth_CR2"/>
</dbReference>
<reference evidence="6 7" key="1">
    <citation type="journal article" date="2016" name="Mol. Biol. Evol.">
        <title>Comparative Genomics of Early-Diverging Mushroom-Forming Fungi Provides Insights into the Origins of Lignocellulose Decay Capabilities.</title>
        <authorList>
            <person name="Nagy L.G."/>
            <person name="Riley R."/>
            <person name="Tritt A."/>
            <person name="Adam C."/>
            <person name="Daum C."/>
            <person name="Floudas D."/>
            <person name="Sun H."/>
            <person name="Yadav J.S."/>
            <person name="Pangilinan J."/>
            <person name="Larsson K.H."/>
            <person name="Matsuura K."/>
            <person name="Barry K."/>
            <person name="Labutti K."/>
            <person name="Kuo R."/>
            <person name="Ohm R.A."/>
            <person name="Bhattacharya S.S."/>
            <person name="Shirouzu T."/>
            <person name="Yoshinaga Y."/>
            <person name="Martin F.M."/>
            <person name="Grigoriev I.V."/>
            <person name="Hibbett D.S."/>
        </authorList>
    </citation>
    <scope>NUCLEOTIDE SEQUENCE [LARGE SCALE GENOMIC DNA]</scope>
    <source>
        <strain evidence="6 7">HHB12733</strain>
    </source>
</reference>
<keyword evidence="7" id="KW-1185">Reference proteome</keyword>
<accession>A0A165D8B1</accession>
<dbReference type="InterPro" id="IPR031357">
    <property type="entry name" value="Stealth_CR3"/>
</dbReference>
<keyword evidence="2" id="KW-0808">Transferase</keyword>
<evidence type="ECO:0000256" key="2">
    <source>
        <dbReference type="ARBA" id="ARBA00022679"/>
    </source>
</evidence>
<evidence type="ECO:0000259" key="5">
    <source>
        <dbReference type="Pfam" id="PF17102"/>
    </source>
</evidence>
<proteinExistence type="inferred from homology"/>
<evidence type="ECO:0000256" key="1">
    <source>
        <dbReference type="ARBA" id="ARBA00007583"/>
    </source>
</evidence>
<evidence type="ECO:0008006" key="8">
    <source>
        <dbReference type="Google" id="ProtNLM"/>
    </source>
</evidence>
<comment type="similarity">
    <text evidence="1">Belongs to the stealth family.</text>
</comment>
<feature type="chain" id="PRO_5007856414" description="Stealth protein CR3 conserved region 3 domain-containing protein" evidence="3">
    <location>
        <begin position="30"/>
        <end position="680"/>
    </location>
</feature>
<gene>
    <name evidence="6" type="ORF">CALCODRAFT_558137</name>
</gene>
<organism evidence="6 7">
    <name type="scientific">Calocera cornea HHB12733</name>
    <dbReference type="NCBI Taxonomy" id="1353952"/>
    <lineage>
        <taxon>Eukaryota</taxon>
        <taxon>Fungi</taxon>
        <taxon>Dikarya</taxon>
        <taxon>Basidiomycota</taxon>
        <taxon>Agaricomycotina</taxon>
        <taxon>Dacrymycetes</taxon>
        <taxon>Dacrymycetales</taxon>
        <taxon>Dacrymycetaceae</taxon>
        <taxon>Calocera</taxon>
    </lineage>
</organism>
<dbReference type="InParanoid" id="A0A165D8B1"/>
<dbReference type="AlphaFoldDB" id="A0A165D8B1"/>
<dbReference type="Proteomes" id="UP000076842">
    <property type="component" value="Unassembled WGS sequence"/>
</dbReference>
<dbReference type="OrthoDB" id="263283at2759"/>
<dbReference type="GO" id="GO:0003976">
    <property type="term" value="F:UDP-N-acetylglucosamine-lysosomal-enzyme N-acetylglucosaminephosphotransferase activity"/>
    <property type="evidence" value="ECO:0007669"/>
    <property type="project" value="TreeGrafter"/>
</dbReference>
<feature type="domain" description="Stealth protein CR2 conserved region 2" evidence="4">
    <location>
        <begin position="229"/>
        <end position="284"/>
    </location>
</feature>
<dbReference type="PANTHER" id="PTHR24045">
    <property type="match status" value="1"/>
</dbReference>
<feature type="signal peptide" evidence="3">
    <location>
        <begin position="1"/>
        <end position="29"/>
    </location>
</feature>
<dbReference type="GO" id="GO:0005794">
    <property type="term" value="C:Golgi apparatus"/>
    <property type="evidence" value="ECO:0007669"/>
    <property type="project" value="TreeGrafter"/>
</dbReference>
<dbReference type="Pfam" id="PF17102">
    <property type="entry name" value="Stealth_CR3"/>
    <property type="match status" value="1"/>
</dbReference>
<evidence type="ECO:0000313" key="7">
    <source>
        <dbReference type="Proteomes" id="UP000076842"/>
    </source>
</evidence>
<dbReference type="Pfam" id="PF11380">
    <property type="entry name" value="Stealth_CR2"/>
    <property type="match status" value="1"/>
</dbReference>
<dbReference type="GO" id="GO:0046835">
    <property type="term" value="P:carbohydrate phosphorylation"/>
    <property type="evidence" value="ECO:0007669"/>
    <property type="project" value="TreeGrafter"/>
</dbReference>
<dbReference type="EMBL" id="KV424071">
    <property type="protein sequence ID" value="KZT52281.1"/>
    <property type="molecule type" value="Genomic_DNA"/>
</dbReference>
<feature type="domain" description="Stealth protein CR3 conserved region 3" evidence="5">
    <location>
        <begin position="336"/>
        <end position="383"/>
    </location>
</feature>
<evidence type="ECO:0000259" key="4">
    <source>
        <dbReference type="Pfam" id="PF11380"/>
    </source>
</evidence>
<keyword evidence="3" id="KW-0732">Signal</keyword>
<sequence length="680" mass="74886">MPHPLLRRPLLHLLLPALALILLILSAYSLRTDPRASFLLPAPQPAQSALTCPNPDDDRELLFPPRLAGDTQQQQQQQQLRYLLLPADTPPPPPPRIRPVPSLPADLLWTWVNGTDPLQLAASRAAALAAGNTPAKSTAQAASKQYRENGELLYSVRSALASVGPWARAAHIVVADYNLTECVQPSWRDDNGTVHLLPAPETRIAQLPQWLRPLAPGDRWRDAGTGLALDVVSHWQLGLRQDVFNSFAIEAALGQVPGLADHFIYLNDDYFLLLPLSAASFFTRPYGLVFRFQADLLVRGTPTPRASSTGEWAALEWSNSMLNARFGERQRPYVIHVAKGMSRPLVEELQLLFAPHFADTRQHAFRSTTDAYLGFLFPHFVVERHREALLWSFLVLKLGGDSDEWGEQQMEDAWRLLGGAEGDEYYADLEVARRPRATLAEGRVSRVLGEEPRSTVYKFSSHDGYPYTLPSRPAHSFPVFPAPAPGAQHSAAPACTLEFELCLGTDGEPSAQASGVFKRVAFELPHCGDCLVTALVGQSGLLGLSAFLPDAEPGAADGPLPEGLVPVLPLTPTWQSADFTLSAILPPGPAPARPPRRALALALLARYTYTLADTPLRFASLRTPSSAKQLLAAIDKDSALAMACMNDDIVSRPDDVRRVVAEWLQRRWGKRRDWERGSWW</sequence>
<dbReference type="PANTHER" id="PTHR24045:SF0">
    <property type="entry name" value="N-ACETYLGLUCOSAMINE-1-PHOSPHOTRANSFERASE SUBUNITS ALPHA_BETA"/>
    <property type="match status" value="1"/>
</dbReference>
<name>A0A165D8B1_9BASI</name>